<dbReference type="EMBL" id="AY027490">
    <property type="protein sequence ID" value="AAK11836.1"/>
    <property type="molecule type" value="Genomic_DNA"/>
</dbReference>
<dbReference type="AlphaFoldDB" id="Q9AL90"/>
<sequence>MGAFFRHFCIPGAEGRLRQDGARHVRSLQHLFKPEHDLCDAAHDAGIEIGIPDRQTIEGIRVVDGGVECHEAAHGVAEQNDRQAGMSFTDHDAYRHDIGNDLFRAVLPGEAAERRIRRFGAAVAAMIMGIDLETLFRHDIGKTAVAAGVLDKAVADHQHATGGG</sequence>
<accession>Q9AL90</accession>
<evidence type="ECO:0000313" key="1">
    <source>
        <dbReference type="EMBL" id="AAK11836.1"/>
    </source>
</evidence>
<organism evidence="1">
    <name type="scientific">Agrobacterium tumefaciens</name>
    <dbReference type="NCBI Taxonomy" id="358"/>
    <lineage>
        <taxon>Bacteria</taxon>
        <taxon>Pseudomonadati</taxon>
        <taxon>Pseudomonadota</taxon>
        <taxon>Alphaproteobacteria</taxon>
        <taxon>Hyphomicrobiales</taxon>
        <taxon>Rhizobiaceae</taxon>
        <taxon>Rhizobium/Agrobacterium group</taxon>
        <taxon>Agrobacterium</taxon>
        <taxon>Agrobacterium tumefaciens complex</taxon>
    </lineage>
</organism>
<reference evidence="1" key="1">
    <citation type="journal article" date="2001" name="J. Bacteriol.">
        <title>ChvD, a chromosomally encoded ATP-binding cassette transporter-homologous protein involved in regulation of virulence gene expression in Agrobacterium tumefaciens.</title>
        <authorList>
            <person name="Liu Z."/>
            <person name="Jacobs M."/>
            <person name="Schaff D.A."/>
            <person name="McCullen C.A."/>
            <person name="Binns A.N."/>
        </authorList>
    </citation>
    <scope>NUCLEOTIDE SEQUENCE</scope>
</reference>
<protein>
    <submittedName>
        <fullName evidence="1">Uncharacterized protein</fullName>
    </submittedName>
</protein>
<name>Q9AL90_AGRTU</name>
<proteinExistence type="predicted"/>